<dbReference type="GO" id="GO:0043025">
    <property type="term" value="C:neuronal cell body"/>
    <property type="evidence" value="ECO:0007669"/>
    <property type="project" value="TreeGrafter"/>
</dbReference>
<dbReference type="PROSITE" id="PS50835">
    <property type="entry name" value="IG_LIKE"/>
    <property type="match status" value="2"/>
</dbReference>
<name>A0A6P9A869_THRPL</name>
<feature type="domain" description="Ig-like" evidence="4">
    <location>
        <begin position="46"/>
        <end position="107"/>
    </location>
</feature>
<dbReference type="GO" id="GO:0005886">
    <property type="term" value="C:plasma membrane"/>
    <property type="evidence" value="ECO:0007669"/>
    <property type="project" value="TreeGrafter"/>
</dbReference>
<dbReference type="SUPFAM" id="SSF48726">
    <property type="entry name" value="Immunoglobulin"/>
    <property type="match status" value="2"/>
</dbReference>
<keyword evidence="3" id="KW-0393">Immunoglobulin domain</keyword>
<dbReference type="GeneID" id="117651973"/>
<dbReference type="InterPro" id="IPR013151">
    <property type="entry name" value="Immunoglobulin_dom"/>
</dbReference>
<sequence>MSLGSPPFPKNLAPGSVKQVLQSLQQTKKKSRQKSQDLGICLSPFFQWFRVDRAGQSVPVVASPPRVRQVQGSLVLQAVTLADAGLYMCAVNNSVGTERVSTSVVINAPLAAYISPQVQTVDVDRTAYFNCTTEGHPQISVSWLKNGKQLSAGKGVQILPGHVLRLESVQRADGGMYQCFVSNGQEAAQGSAHLRLGDAAPMLLATFPNETLSPGFTVV</sequence>
<keyword evidence="1" id="KW-0732">Signal</keyword>
<accession>A0A6P9A869</accession>
<dbReference type="Pfam" id="PF07679">
    <property type="entry name" value="I-set"/>
    <property type="match status" value="1"/>
</dbReference>
<dbReference type="InterPro" id="IPR003598">
    <property type="entry name" value="Ig_sub2"/>
</dbReference>
<dbReference type="KEGG" id="tpal:117651973"/>
<reference evidence="6" key="1">
    <citation type="submission" date="2025-08" db="UniProtKB">
        <authorList>
            <consortium name="RefSeq"/>
        </authorList>
    </citation>
    <scope>IDENTIFICATION</scope>
    <source>
        <tissue evidence="6">Total insect</tissue>
    </source>
</reference>
<dbReference type="GO" id="GO:0030424">
    <property type="term" value="C:axon"/>
    <property type="evidence" value="ECO:0007669"/>
    <property type="project" value="TreeGrafter"/>
</dbReference>
<dbReference type="RefSeq" id="XP_034252491.1">
    <property type="nucleotide sequence ID" value="XM_034396600.1"/>
</dbReference>
<dbReference type="GO" id="GO:0008046">
    <property type="term" value="F:axon guidance receptor activity"/>
    <property type="evidence" value="ECO:0007669"/>
    <property type="project" value="TreeGrafter"/>
</dbReference>
<evidence type="ECO:0000256" key="3">
    <source>
        <dbReference type="ARBA" id="ARBA00023319"/>
    </source>
</evidence>
<evidence type="ECO:0000313" key="5">
    <source>
        <dbReference type="Proteomes" id="UP000515158"/>
    </source>
</evidence>
<dbReference type="OrthoDB" id="152385at2759"/>
<evidence type="ECO:0000313" key="6">
    <source>
        <dbReference type="RefSeq" id="XP_034252491.1"/>
    </source>
</evidence>
<dbReference type="PANTHER" id="PTHR45080">
    <property type="entry name" value="CONTACTIN 5"/>
    <property type="match status" value="1"/>
</dbReference>
<dbReference type="InParanoid" id="A0A6P9A869"/>
<dbReference type="Gene3D" id="2.60.40.10">
    <property type="entry name" value="Immunoglobulins"/>
    <property type="match status" value="2"/>
</dbReference>
<evidence type="ECO:0000259" key="4">
    <source>
        <dbReference type="PROSITE" id="PS50835"/>
    </source>
</evidence>
<dbReference type="AlphaFoldDB" id="A0A6P9A869"/>
<dbReference type="GO" id="GO:0050808">
    <property type="term" value="P:synapse organization"/>
    <property type="evidence" value="ECO:0007669"/>
    <property type="project" value="TreeGrafter"/>
</dbReference>
<dbReference type="SMART" id="SM00409">
    <property type="entry name" value="IG"/>
    <property type="match status" value="2"/>
</dbReference>
<keyword evidence="5" id="KW-1185">Reference proteome</keyword>
<dbReference type="InterPro" id="IPR013783">
    <property type="entry name" value="Ig-like_fold"/>
</dbReference>
<dbReference type="InterPro" id="IPR013098">
    <property type="entry name" value="Ig_I-set"/>
</dbReference>
<dbReference type="Proteomes" id="UP000515158">
    <property type="component" value="Unplaced"/>
</dbReference>
<protein>
    <submittedName>
        <fullName evidence="6">Down syndrome cell adhesion molecule-like protein Dscam2</fullName>
    </submittedName>
</protein>
<organism evidence="6">
    <name type="scientific">Thrips palmi</name>
    <name type="common">Melon thrips</name>
    <dbReference type="NCBI Taxonomy" id="161013"/>
    <lineage>
        <taxon>Eukaryota</taxon>
        <taxon>Metazoa</taxon>
        <taxon>Ecdysozoa</taxon>
        <taxon>Arthropoda</taxon>
        <taxon>Hexapoda</taxon>
        <taxon>Insecta</taxon>
        <taxon>Pterygota</taxon>
        <taxon>Neoptera</taxon>
        <taxon>Paraneoptera</taxon>
        <taxon>Thysanoptera</taxon>
        <taxon>Terebrantia</taxon>
        <taxon>Thripoidea</taxon>
        <taxon>Thripidae</taxon>
        <taxon>Thrips</taxon>
    </lineage>
</organism>
<evidence type="ECO:0000256" key="2">
    <source>
        <dbReference type="ARBA" id="ARBA00023157"/>
    </source>
</evidence>
<dbReference type="InterPro" id="IPR003599">
    <property type="entry name" value="Ig_sub"/>
</dbReference>
<dbReference type="GO" id="GO:0007156">
    <property type="term" value="P:homophilic cell adhesion via plasma membrane adhesion molecules"/>
    <property type="evidence" value="ECO:0007669"/>
    <property type="project" value="TreeGrafter"/>
</dbReference>
<dbReference type="PANTHER" id="PTHR45080:SF8">
    <property type="entry name" value="IG-LIKE DOMAIN-CONTAINING PROTEIN"/>
    <property type="match status" value="1"/>
</dbReference>
<dbReference type="InterPro" id="IPR007110">
    <property type="entry name" value="Ig-like_dom"/>
</dbReference>
<evidence type="ECO:0000256" key="1">
    <source>
        <dbReference type="ARBA" id="ARBA00022729"/>
    </source>
</evidence>
<feature type="domain" description="Ig-like" evidence="4">
    <location>
        <begin position="109"/>
        <end position="195"/>
    </location>
</feature>
<proteinExistence type="predicted"/>
<dbReference type="SMART" id="SM00408">
    <property type="entry name" value="IGc2"/>
    <property type="match status" value="2"/>
</dbReference>
<dbReference type="Pfam" id="PF00047">
    <property type="entry name" value="ig"/>
    <property type="match status" value="1"/>
</dbReference>
<keyword evidence="2" id="KW-1015">Disulfide bond</keyword>
<dbReference type="InterPro" id="IPR036179">
    <property type="entry name" value="Ig-like_dom_sf"/>
</dbReference>
<gene>
    <name evidence="6" type="primary">LOC117651973</name>
</gene>
<dbReference type="InterPro" id="IPR050958">
    <property type="entry name" value="Cell_Adh-Cytoskel_Orgn"/>
</dbReference>